<organism evidence="6 7">
    <name type="scientific">Rhipicephalus sanguineus</name>
    <name type="common">Brown dog tick</name>
    <name type="synonym">Ixodes sanguineus</name>
    <dbReference type="NCBI Taxonomy" id="34632"/>
    <lineage>
        <taxon>Eukaryota</taxon>
        <taxon>Metazoa</taxon>
        <taxon>Ecdysozoa</taxon>
        <taxon>Arthropoda</taxon>
        <taxon>Chelicerata</taxon>
        <taxon>Arachnida</taxon>
        <taxon>Acari</taxon>
        <taxon>Parasitiformes</taxon>
        <taxon>Ixodida</taxon>
        <taxon>Ixodoidea</taxon>
        <taxon>Ixodidae</taxon>
        <taxon>Rhipicephalinae</taxon>
        <taxon>Rhipicephalus</taxon>
        <taxon>Rhipicephalus</taxon>
    </lineage>
</organism>
<dbReference type="Proteomes" id="UP000821837">
    <property type="component" value="Unassembled WGS sequence"/>
</dbReference>
<keyword evidence="2" id="KW-0547">Nucleotide-binding</keyword>
<reference evidence="6" key="1">
    <citation type="journal article" date="2020" name="Cell">
        <title>Large-Scale Comparative Analyses of Tick Genomes Elucidate Their Genetic Diversity and Vector Capacities.</title>
        <authorList>
            <consortium name="Tick Genome and Microbiome Consortium (TIGMIC)"/>
            <person name="Jia N."/>
            <person name="Wang J."/>
            <person name="Shi W."/>
            <person name="Du L."/>
            <person name="Sun Y."/>
            <person name="Zhan W."/>
            <person name="Jiang J.F."/>
            <person name="Wang Q."/>
            <person name="Zhang B."/>
            <person name="Ji P."/>
            <person name="Bell-Sakyi L."/>
            <person name="Cui X.M."/>
            <person name="Yuan T.T."/>
            <person name="Jiang B.G."/>
            <person name="Yang W.F."/>
            <person name="Lam T.T."/>
            <person name="Chang Q.C."/>
            <person name="Ding S.J."/>
            <person name="Wang X.J."/>
            <person name="Zhu J.G."/>
            <person name="Ruan X.D."/>
            <person name="Zhao L."/>
            <person name="Wei J.T."/>
            <person name="Ye R.Z."/>
            <person name="Que T.C."/>
            <person name="Du C.H."/>
            <person name="Zhou Y.H."/>
            <person name="Cheng J.X."/>
            <person name="Dai P.F."/>
            <person name="Guo W.B."/>
            <person name="Han X.H."/>
            <person name="Huang E.J."/>
            <person name="Li L.F."/>
            <person name="Wei W."/>
            <person name="Gao Y.C."/>
            <person name="Liu J.Z."/>
            <person name="Shao H.Z."/>
            <person name="Wang X."/>
            <person name="Wang C.C."/>
            <person name="Yang T.C."/>
            <person name="Huo Q.B."/>
            <person name="Li W."/>
            <person name="Chen H.Y."/>
            <person name="Chen S.E."/>
            <person name="Zhou L.G."/>
            <person name="Ni X.B."/>
            <person name="Tian J.H."/>
            <person name="Sheng Y."/>
            <person name="Liu T."/>
            <person name="Pan Y.S."/>
            <person name="Xia L.Y."/>
            <person name="Li J."/>
            <person name="Zhao F."/>
            <person name="Cao W.C."/>
        </authorList>
    </citation>
    <scope>NUCLEOTIDE SEQUENCE</scope>
    <source>
        <strain evidence="6">Rsan-2018</strain>
    </source>
</reference>
<keyword evidence="3" id="KW-0067">ATP-binding</keyword>
<dbReference type="GO" id="GO:0032301">
    <property type="term" value="C:MutSalpha complex"/>
    <property type="evidence" value="ECO:0007669"/>
    <property type="project" value="TreeGrafter"/>
</dbReference>
<dbReference type="Pfam" id="PF00488">
    <property type="entry name" value="MutS_V"/>
    <property type="match status" value="1"/>
</dbReference>
<dbReference type="GO" id="GO:0006298">
    <property type="term" value="P:mismatch repair"/>
    <property type="evidence" value="ECO:0007669"/>
    <property type="project" value="InterPro"/>
</dbReference>
<dbReference type="EMBL" id="JABSTV010002088">
    <property type="protein sequence ID" value="KAH7931662.1"/>
    <property type="molecule type" value="Genomic_DNA"/>
</dbReference>
<dbReference type="GO" id="GO:0005524">
    <property type="term" value="F:ATP binding"/>
    <property type="evidence" value="ECO:0007669"/>
    <property type="project" value="UniProtKB-KW"/>
</dbReference>
<dbReference type="VEuPathDB" id="VectorBase:RSAN_029501"/>
<dbReference type="Gene3D" id="3.40.50.300">
    <property type="entry name" value="P-loop containing nucleotide triphosphate hydrolases"/>
    <property type="match status" value="1"/>
</dbReference>
<protein>
    <recommendedName>
        <fullName evidence="5">DNA mismatch repair proteins mutS family domain-containing protein</fullName>
    </recommendedName>
</protein>
<dbReference type="InterPro" id="IPR027417">
    <property type="entry name" value="P-loop_NTPase"/>
</dbReference>
<accession>A0A9D4SLL7</accession>
<keyword evidence="4" id="KW-0238">DNA-binding</keyword>
<evidence type="ECO:0000259" key="5">
    <source>
        <dbReference type="PROSITE" id="PS00486"/>
    </source>
</evidence>
<dbReference type="SMART" id="SM00534">
    <property type="entry name" value="MUTSac"/>
    <property type="match status" value="1"/>
</dbReference>
<proteinExistence type="inferred from homology"/>
<dbReference type="GO" id="GO:0140664">
    <property type="term" value="F:ATP-dependent DNA damage sensor activity"/>
    <property type="evidence" value="ECO:0007669"/>
    <property type="project" value="InterPro"/>
</dbReference>
<comment type="caution">
    <text evidence="6">The sequence shown here is derived from an EMBL/GenBank/DDBJ whole genome shotgun (WGS) entry which is preliminary data.</text>
</comment>
<gene>
    <name evidence="6" type="ORF">HPB52_025460</name>
</gene>
<reference evidence="6" key="2">
    <citation type="submission" date="2021-09" db="EMBL/GenBank/DDBJ databases">
        <authorList>
            <person name="Jia N."/>
            <person name="Wang J."/>
            <person name="Shi W."/>
            <person name="Du L."/>
            <person name="Sun Y."/>
            <person name="Zhan W."/>
            <person name="Jiang J."/>
            <person name="Wang Q."/>
            <person name="Zhang B."/>
            <person name="Ji P."/>
            <person name="Sakyi L.B."/>
            <person name="Cui X."/>
            <person name="Yuan T."/>
            <person name="Jiang B."/>
            <person name="Yang W."/>
            <person name="Lam T.T.-Y."/>
            <person name="Chang Q."/>
            <person name="Ding S."/>
            <person name="Wang X."/>
            <person name="Zhu J."/>
            <person name="Ruan X."/>
            <person name="Zhao L."/>
            <person name="Wei J."/>
            <person name="Que T."/>
            <person name="Du C."/>
            <person name="Cheng J."/>
            <person name="Dai P."/>
            <person name="Han X."/>
            <person name="Huang E."/>
            <person name="Gao Y."/>
            <person name="Liu J."/>
            <person name="Shao H."/>
            <person name="Ye R."/>
            <person name="Li L."/>
            <person name="Wei W."/>
            <person name="Wang X."/>
            <person name="Wang C."/>
            <person name="Huo Q."/>
            <person name="Li W."/>
            <person name="Guo W."/>
            <person name="Chen H."/>
            <person name="Chen S."/>
            <person name="Zhou L."/>
            <person name="Zhou L."/>
            <person name="Ni X."/>
            <person name="Tian J."/>
            <person name="Zhou Y."/>
            <person name="Sheng Y."/>
            <person name="Liu T."/>
            <person name="Pan Y."/>
            <person name="Xia L."/>
            <person name="Li J."/>
            <person name="Zhao F."/>
            <person name="Cao W."/>
        </authorList>
    </citation>
    <scope>NUCLEOTIDE SEQUENCE</scope>
    <source>
        <strain evidence="6">Rsan-2018</strain>
        <tissue evidence="6">Larvae</tissue>
    </source>
</reference>
<evidence type="ECO:0000256" key="1">
    <source>
        <dbReference type="ARBA" id="ARBA00006271"/>
    </source>
</evidence>
<dbReference type="GO" id="GO:0030983">
    <property type="term" value="F:mismatched DNA binding"/>
    <property type="evidence" value="ECO:0007669"/>
    <property type="project" value="InterPro"/>
</dbReference>
<dbReference type="PANTHER" id="PTHR11361:SF148">
    <property type="entry name" value="DNA MISMATCH REPAIR PROTEIN MSH6"/>
    <property type="match status" value="1"/>
</dbReference>
<sequence length="218" mass="24541">MWRQVRFLKAKLRALCEQGRTVSSQQRRFHDWTKTAEYTAESLWARVCLKLPRKIKTQQTSGKVLVLGESTFFVEVNETSAILQHATRHSLVLLDELGRGTSTHDGMALAHAVVQELASAIRCCTLFSTHYHHLVQGFRLHPAVQLAHMACMVEDENAEDPTQETIVFLYKCVPGPCPKSYGFNAAKLAGVPQQARILVLFESMHCIYSCVVSPRLAF</sequence>
<name>A0A9D4SLL7_RHISA</name>
<comment type="similarity">
    <text evidence="1">Belongs to the DNA mismatch repair MutS family.</text>
</comment>
<dbReference type="PANTHER" id="PTHR11361">
    <property type="entry name" value="DNA MISMATCH REPAIR PROTEIN MUTS FAMILY MEMBER"/>
    <property type="match status" value="1"/>
</dbReference>
<feature type="domain" description="DNA mismatch repair proteins mutS family" evidence="5">
    <location>
        <begin position="90"/>
        <end position="106"/>
    </location>
</feature>
<evidence type="ECO:0000256" key="2">
    <source>
        <dbReference type="ARBA" id="ARBA00022741"/>
    </source>
</evidence>
<evidence type="ECO:0000313" key="7">
    <source>
        <dbReference type="Proteomes" id="UP000821837"/>
    </source>
</evidence>
<dbReference type="AlphaFoldDB" id="A0A9D4SLL7"/>
<dbReference type="InterPro" id="IPR000432">
    <property type="entry name" value="DNA_mismatch_repair_MutS_C"/>
</dbReference>
<evidence type="ECO:0000256" key="4">
    <source>
        <dbReference type="ARBA" id="ARBA00023125"/>
    </source>
</evidence>
<dbReference type="InterPro" id="IPR045076">
    <property type="entry name" value="MutS"/>
</dbReference>
<evidence type="ECO:0000256" key="3">
    <source>
        <dbReference type="ARBA" id="ARBA00022840"/>
    </source>
</evidence>
<keyword evidence="7" id="KW-1185">Reference proteome</keyword>
<dbReference type="PROSITE" id="PS00486">
    <property type="entry name" value="DNA_MISMATCH_REPAIR_2"/>
    <property type="match status" value="1"/>
</dbReference>
<dbReference type="SUPFAM" id="SSF52540">
    <property type="entry name" value="P-loop containing nucleoside triphosphate hydrolases"/>
    <property type="match status" value="1"/>
</dbReference>
<evidence type="ECO:0000313" key="6">
    <source>
        <dbReference type="EMBL" id="KAH7931662.1"/>
    </source>
</evidence>